<evidence type="ECO:0000313" key="7">
    <source>
        <dbReference type="EMBL" id="KAJ9552258.1"/>
    </source>
</evidence>
<evidence type="ECO:0000256" key="4">
    <source>
        <dbReference type="ARBA" id="ARBA00023027"/>
    </source>
</evidence>
<evidence type="ECO:0000256" key="1">
    <source>
        <dbReference type="ARBA" id="ARBA00022614"/>
    </source>
</evidence>
<dbReference type="GO" id="GO:0007165">
    <property type="term" value="P:signal transduction"/>
    <property type="evidence" value="ECO:0007669"/>
    <property type="project" value="InterPro"/>
</dbReference>
<dbReference type="PANTHER" id="PTHR11017">
    <property type="entry name" value="LEUCINE-RICH REPEAT-CONTAINING PROTEIN"/>
    <property type="match status" value="1"/>
</dbReference>
<evidence type="ECO:0000313" key="8">
    <source>
        <dbReference type="Proteomes" id="UP001172457"/>
    </source>
</evidence>
<dbReference type="SUPFAM" id="SSF52200">
    <property type="entry name" value="Toll/Interleukin receptor TIR domain"/>
    <property type="match status" value="1"/>
</dbReference>
<dbReference type="EMBL" id="JARYMX010000004">
    <property type="protein sequence ID" value="KAJ9552258.1"/>
    <property type="molecule type" value="Genomic_DNA"/>
</dbReference>
<dbReference type="Pfam" id="PF13306">
    <property type="entry name" value="LRR_5"/>
    <property type="match status" value="1"/>
</dbReference>
<protein>
    <recommendedName>
        <fullName evidence="6">TIR domain-containing protein</fullName>
    </recommendedName>
</protein>
<evidence type="ECO:0000259" key="6">
    <source>
        <dbReference type="PROSITE" id="PS50104"/>
    </source>
</evidence>
<dbReference type="InterPro" id="IPR027417">
    <property type="entry name" value="P-loop_NTPase"/>
</dbReference>
<dbReference type="InterPro" id="IPR002182">
    <property type="entry name" value="NB-ARC"/>
</dbReference>
<dbReference type="GO" id="GO:0051707">
    <property type="term" value="P:response to other organism"/>
    <property type="evidence" value="ECO:0007669"/>
    <property type="project" value="UniProtKB-ARBA"/>
</dbReference>
<dbReference type="InterPro" id="IPR055414">
    <property type="entry name" value="LRR_R13L4/SHOC2-like"/>
</dbReference>
<sequence>MESSSTSSIPKTTFKYDVFLSFRGEDTRTSFVDHLYHAFKLENVEIYKDDENLERGKKINKELIQAIEDSRFHVIVFSKNYASSSWCLDELVKIIECQETSAEHTVYPIFYDVEPTQVRKQSGEFGRAFSKHENDEAAEKWRKALVEATSFSGKDLTVDRYEVEFIKKVVKEISLKLPSISVDENLIGMRTRINGVVSSLNAFPDEFCMIGIKGMGGIGKTTLSRAVFDQISFQFEGKSFVANVREVSKPDFSGLNKLQQQVLRDVSNDQDITINNVFDGKNMMKKKMPGRKVLVVLDDVDHIEQLKALAGEPNWFNPGSKIIITTRDKQVCIWDRDSKSGYKELSEKVVSYAAGLPLTITILGSTLFGETEHVWKDTLKELEKIPLDGTLQRLELSYKGLDTNCQEIFLDVACILKGWEKEKAIGVLESFGFHAIRGLSVLEKKSLVTTRNGFLEMHDHIEEMGRYIVRRLHLEEPKEHSRLWIKEEIEDILASDHGTNEAIRCIKLITSKINPELVMKGLGNMKQLRFLQVFARDCSLKNWKFKEDEDCYDNNWEFDEVCTYFPNALRWLSWKGYPFRSLPKSFQANNLVSLEMSDSKIVQLWEHGDRKVLNKLKFLDLQNSQLKSLDLSLTSNLERLCLYGCYDLVELYMPVEYPKLISLELSNSKLTTLDLRGAPNLVKLHLNTCDDLVELHMPVECPKLGSVYICGSKLRTLDLRGTLNLENLYLEECDDLVELQIPVECLKLEPVAIHGSKLRTLDLQGTPNIKRLHLKDCFGMVELHIPVECRKLKSINIDSSKLRTLDLRGSLNIERLHLKNCFDMVELHIPVECPKLNSIDIDGSGLRTLDLRGTLNIVTLHLKQCVDLVELHIPVECLTLASIDINGSKLKTFDLPLNLEELHLVECVDLVELAISVECLKLKYIYIDSSKLKTLDLRGTPNIENLHLEECVDLVELHIPVECLKLKSICINGSKLRTLDLGGTPNIEKLQIKECVDLVELHIPVECLKLKSIYIRGSKLRTLDLRKAPNVETLRVRGCYDLVELHFHVECLKLEFINIKGAKLRTFGLGLTPDLKILSLTECFYLVELHAPFECLKKLSYLELSGCLRFKSFLCKERFESLEVGCLSKLHLIAESLDMCPLHSDNSLPKFRFGCSYEEYMVPSLIGNLAKLLSTGLCACIDLERFSQDICGLQHLTKLTLEGDIPEAPNDLGKLECLLELSVSTTMITHLPESICMLKHLKILKLQSCWHLEKLPEDLGELESLEDLTLSGCRVLRDIPNSVCKMKRLENLNLLYCFLVEKLPKEIGRLECLKVLNIEGPAFRRLAERKDDALFTCHNELDVHACFMANQRGMDLQPGREASVAVSSSQESQFGDGGHSGGGSGGGGLGGGGGGGGQGGGGGGLGGDDGGGDGLDGDGCGLGGGLDGDGCGLGGDGGGLGGDGDGVGGLGGDDGGLGGIGGDGDGGGGLGGDDAVAMVVAVAAAVVRGWSRRWGGGGSGSG</sequence>
<dbReference type="InterPro" id="IPR058192">
    <property type="entry name" value="WHD_ROQ1-like"/>
</dbReference>
<dbReference type="FunFam" id="3.40.50.10140:FF:000007">
    <property type="entry name" value="Disease resistance protein (TIR-NBS-LRR class)"/>
    <property type="match status" value="1"/>
</dbReference>
<dbReference type="InterPro" id="IPR032675">
    <property type="entry name" value="LRR_dom_sf"/>
</dbReference>
<dbReference type="Pfam" id="PF23282">
    <property type="entry name" value="WHD_ROQ1"/>
    <property type="match status" value="1"/>
</dbReference>
<feature type="compositionally biased region" description="Gly residues" evidence="5">
    <location>
        <begin position="1375"/>
        <end position="1410"/>
    </location>
</feature>
<evidence type="ECO:0000256" key="5">
    <source>
        <dbReference type="SAM" id="MobiDB-lite"/>
    </source>
</evidence>
<dbReference type="Gene3D" id="3.40.50.10140">
    <property type="entry name" value="Toll/interleukin-1 receptor homology (TIR) domain"/>
    <property type="match status" value="1"/>
</dbReference>
<proteinExistence type="predicted"/>
<keyword evidence="1" id="KW-0433">Leucine-rich repeat</keyword>
<feature type="domain" description="TIR" evidence="6">
    <location>
        <begin position="14"/>
        <end position="177"/>
    </location>
</feature>
<dbReference type="SMART" id="SM00255">
    <property type="entry name" value="TIR"/>
    <property type="match status" value="1"/>
</dbReference>
<dbReference type="Gene3D" id="3.80.10.10">
    <property type="entry name" value="Ribonuclease Inhibitor"/>
    <property type="match status" value="4"/>
</dbReference>
<dbReference type="InterPro" id="IPR036390">
    <property type="entry name" value="WH_DNA-bd_sf"/>
</dbReference>
<comment type="caution">
    <text evidence="7">The sequence shown here is derived from an EMBL/GenBank/DDBJ whole genome shotgun (WGS) entry which is preliminary data.</text>
</comment>
<name>A0AA38T8E3_9ASTR</name>
<keyword evidence="3" id="KW-0611">Plant defense</keyword>
<gene>
    <name evidence="7" type="ORF">OSB04_016303</name>
</gene>
<dbReference type="InterPro" id="IPR035897">
    <property type="entry name" value="Toll_tir_struct_dom_sf"/>
</dbReference>
<dbReference type="Pfam" id="PF00931">
    <property type="entry name" value="NB-ARC"/>
    <property type="match status" value="1"/>
</dbReference>
<dbReference type="Gene3D" id="3.40.50.300">
    <property type="entry name" value="P-loop containing nucleotide triphosphate hydrolases"/>
    <property type="match status" value="1"/>
</dbReference>
<dbReference type="Pfam" id="PF23598">
    <property type="entry name" value="LRR_14"/>
    <property type="match status" value="1"/>
</dbReference>
<keyword evidence="4" id="KW-0520">NAD</keyword>
<dbReference type="PROSITE" id="PS50104">
    <property type="entry name" value="TIR"/>
    <property type="match status" value="1"/>
</dbReference>
<evidence type="ECO:0000256" key="2">
    <source>
        <dbReference type="ARBA" id="ARBA00022737"/>
    </source>
</evidence>
<keyword evidence="8" id="KW-1185">Reference proteome</keyword>
<organism evidence="7 8">
    <name type="scientific">Centaurea solstitialis</name>
    <name type="common">yellow star-thistle</name>
    <dbReference type="NCBI Taxonomy" id="347529"/>
    <lineage>
        <taxon>Eukaryota</taxon>
        <taxon>Viridiplantae</taxon>
        <taxon>Streptophyta</taxon>
        <taxon>Embryophyta</taxon>
        <taxon>Tracheophyta</taxon>
        <taxon>Spermatophyta</taxon>
        <taxon>Magnoliopsida</taxon>
        <taxon>eudicotyledons</taxon>
        <taxon>Gunneridae</taxon>
        <taxon>Pentapetalae</taxon>
        <taxon>asterids</taxon>
        <taxon>campanulids</taxon>
        <taxon>Asterales</taxon>
        <taxon>Asteraceae</taxon>
        <taxon>Carduoideae</taxon>
        <taxon>Cardueae</taxon>
        <taxon>Centaureinae</taxon>
        <taxon>Centaurea</taxon>
    </lineage>
</organism>
<dbReference type="InterPro" id="IPR000157">
    <property type="entry name" value="TIR_dom"/>
</dbReference>
<dbReference type="Pfam" id="PF01582">
    <property type="entry name" value="TIR"/>
    <property type="match status" value="1"/>
</dbReference>
<dbReference type="SUPFAM" id="SSF46785">
    <property type="entry name" value="Winged helix' DNA-binding domain"/>
    <property type="match status" value="1"/>
</dbReference>
<keyword evidence="2" id="KW-0677">Repeat</keyword>
<dbReference type="Proteomes" id="UP001172457">
    <property type="component" value="Chromosome 4"/>
</dbReference>
<dbReference type="PRINTS" id="PR00364">
    <property type="entry name" value="DISEASERSIST"/>
</dbReference>
<dbReference type="InterPro" id="IPR044974">
    <property type="entry name" value="Disease_R_plants"/>
</dbReference>
<dbReference type="Gene3D" id="1.10.8.430">
    <property type="entry name" value="Helical domain of apoptotic protease-activating factors"/>
    <property type="match status" value="1"/>
</dbReference>
<dbReference type="PANTHER" id="PTHR11017:SF544">
    <property type="entry name" value="ADP-RIBOSYL CYCLASE_CYCLIC ADP-RIBOSE HYDROLASE"/>
    <property type="match status" value="1"/>
</dbReference>
<feature type="compositionally biased region" description="Low complexity" evidence="5">
    <location>
        <begin position="1361"/>
        <end position="1373"/>
    </location>
</feature>
<feature type="region of interest" description="Disordered" evidence="5">
    <location>
        <begin position="1358"/>
        <end position="1410"/>
    </location>
</feature>
<dbReference type="SUPFAM" id="SSF52540">
    <property type="entry name" value="P-loop containing nucleoside triphosphate hydrolases"/>
    <property type="match status" value="1"/>
</dbReference>
<evidence type="ECO:0000256" key="3">
    <source>
        <dbReference type="ARBA" id="ARBA00022821"/>
    </source>
</evidence>
<dbReference type="InterPro" id="IPR042197">
    <property type="entry name" value="Apaf_helical"/>
</dbReference>
<dbReference type="InterPro" id="IPR026906">
    <property type="entry name" value="LRR_5"/>
</dbReference>
<accession>A0AA38T8E3</accession>
<dbReference type="GO" id="GO:0006952">
    <property type="term" value="P:defense response"/>
    <property type="evidence" value="ECO:0007669"/>
    <property type="project" value="UniProtKB-KW"/>
</dbReference>
<dbReference type="SUPFAM" id="SSF52058">
    <property type="entry name" value="L domain-like"/>
    <property type="match status" value="3"/>
</dbReference>
<reference evidence="7" key="1">
    <citation type="submission" date="2023-03" db="EMBL/GenBank/DDBJ databases">
        <title>Chromosome-scale reference genome and RAD-based genetic map of yellow starthistle (Centaurea solstitialis) reveal putative structural variation and QTLs associated with invader traits.</title>
        <authorList>
            <person name="Reatini B."/>
            <person name="Cang F.A."/>
            <person name="Jiang Q."/>
            <person name="Mckibben M.T.W."/>
            <person name="Barker M.S."/>
            <person name="Rieseberg L.H."/>
            <person name="Dlugosch K.M."/>
        </authorList>
    </citation>
    <scope>NUCLEOTIDE SEQUENCE</scope>
    <source>
        <strain evidence="7">CAN-66</strain>
        <tissue evidence="7">Leaf</tissue>
    </source>
</reference>
<dbReference type="GO" id="GO:0043531">
    <property type="term" value="F:ADP binding"/>
    <property type="evidence" value="ECO:0007669"/>
    <property type="project" value="InterPro"/>
</dbReference>